<dbReference type="CDD" id="cd06464">
    <property type="entry name" value="ACD_sHsps-like"/>
    <property type="match status" value="1"/>
</dbReference>
<dbReference type="OrthoDB" id="1512991at2759"/>
<dbReference type="InterPro" id="IPR039321">
    <property type="entry name" value="IDM2/3-like"/>
</dbReference>
<dbReference type="GO" id="GO:0005634">
    <property type="term" value="C:nucleus"/>
    <property type="evidence" value="ECO:0007669"/>
    <property type="project" value="TreeGrafter"/>
</dbReference>
<reference evidence="2 3" key="1">
    <citation type="submission" date="2019-07" db="EMBL/GenBank/DDBJ databases">
        <title>De Novo Assembly of kiwifruit Actinidia rufa.</title>
        <authorList>
            <person name="Sugita-Konishi S."/>
            <person name="Sato K."/>
            <person name="Mori E."/>
            <person name="Abe Y."/>
            <person name="Kisaki G."/>
            <person name="Hamano K."/>
            <person name="Suezawa K."/>
            <person name="Otani M."/>
            <person name="Fukuda T."/>
            <person name="Manabe T."/>
            <person name="Gomi K."/>
            <person name="Tabuchi M."/>
            <person name="Akimitsu K."/>
            <person name="Kataoka I."/>
        </authorList>
    </citation>
    <scope>NUCLEOTIDE SEQUENCE [LARGE SCALE GENOMIC DNA]</scope>
    <source>
        <strain evidence="3">cv. Fuchu</strain>
    </source>
</reference>
<dbReference type="Gene3D" id="2.60.40.790">
    <property type="match status" value="1"/>
</dbReference>
<evidence type="ECO:0000313" key="2">
    <source>
        <dbReference type="EMBL" id="GFY90599.1"/>
    </source>
</evidence>
<keyword evidence="3" id="KW-1185">Reference proteome</keyword>
<organism evidence="2 3">
    <name type="scientific">Actinidia rufa</name>
    <dbReference type="NCBI Taxonomy" id="165716"/>
    <lineage>
        <taxon>Eukaryota</taxon>
        <taxon>Viridiplantae</taxon>
        <taxon>Streptophyta</taxon>
        <taxon>Embryophyta</taxon>
        <taxon>Tracheophyta</taxon>
        <taxon>Spermatophyta</taxon>
        <taxon>Magnoliopsida</taxon>
        <taxon>eudicotyledons</taxon>
        <taxon>Gunneridae</taxon>
        <taxon>Pentapetalae</taxon>
        <taxon>asterids</taxon>
        <taxon>Ericales</taxon>
        <taxon>Actinidiaceae</taxon>
        <taxon>Actinidia</taxon>
    </lineage>
</organism>
<proteinExistence type="predicted"/>
<dbReference type="AlphaFoldDB" id="A0A7J0EXD1"/>
<dbReference type="PANTHER" id="PTHR34661:SF8">
    <property type="entry name" value="ALPHA-CRYSTALLIN DOMAIN-CONTAINING PROTEIN 22.3"/>
    <property type="match status" value="1"/>
</dbReference>
<dbReference type="Pfam" id="PF02458">
    <property type="entry name" value="Transferase"/>
    <property type="match status" value="1"/>
</dbReference>
<sequence length="366" mass="40184">MFATTGLCLISRIIHGRGAQNRKGVLFGDPQQPVLAVAPLNSRPYVGPPILSSDGALSPTERGTDPRLSNEPAVLFLPSCPDDEEWDNIIAATKMGVGLKGSAAMGKVGPVIGLMDMGESEEAYLFRVSLPGVATDRNKFSCNVEPSGKVVLKGVTSTGERIVRKHSQVFQMQTQNLNPPGQFSVSFGLPGPVDEQYFDGSFGVDGIFEGIVRKRQRTVETLKTSLRKALVYFYPPAGWLHWTGHGGRVETPELRVLIPSEALHELPLLLVQVTNFRWGGMCIGVATSHVITDGTSFHFLFSWVNIARGEPIDALPFLNRTALLARDPPPTSRFNHDRFDPPPLLIGRADDEERNRNSRCRVTWQC</sequence>
<dbReference type="InterPro" id="IPR023213">
    <property type="entry name" value="CAT-like_dom_sf"/>
</dbReference>
<evidence type="ECO:0000313" key="3">
    <source>
        <dbReference type="Proteomes" id="UP000585474"/>
    </source>
</evidence>
<name>A0A7J0EXD1_9ERIC</name>
<dbReference type="Proteomes" id="UP000585474">
    <property type="component" value="Unassembled WGS sequence"/>
</dbReference>
<feature type="region of interest" description="Disordered" evidence="1">
    <location>
        <begin position="51"/>
        <end position="70"/>
    </location>
</feature>
<protein>
    <submittedName>
        <fullName evidence="2">HSP20-like chaperones superfamily protein</fullName>
    </submittedName>
</protein>
<dbReference type="PANTHER" id="PTHR34661">
    <property type="entry name" value="INCREASED DNA METHYLATION 3"/>
    <property type="match status" value="1"/>
</dbReference>
<dbReference type="Gene3D" id="3.30.559.10">
    <property type="entry name" value="Chloramphenicol acetyltransferase-like domain"/>
    <property type="match status" value="1"/>
</dbReference>
<comment type="caution">
    <text evidence="2">The sequence shown here is derived from an EMBL/GenBank/DDBJ whole genome shotgun (WGS) entry which is preliminary data.</text>
</comment>
<accession>A0A7J0EXD1</accession>
<dbReference type="FunFam" id="2.60.40.790:FF:000049">
    <property type="entry name" value="Increased DNA methylation 3"/>
    <property type="match status" value="1"/>
</dbReference>
<gene>
    <name evidence="2" type="ORF">Acr_07g0007960</name>
</gene>
<dbReference type="InterPro" id="IPR008978">
    <property type="entry name" value="HSP20-like_chaperone"/>
</dbReference>
<evidence type="ECO:0000256" key="1">
    <source>
        <dbReference type="SAM" id="MobiDB-lite"/>
    </source>
</evidence>
<dbReference type="EMBL" id="BJWL01000007">
    <property type="protein sequence ID" value="GFY90599.1"/>
    <property type="molecule type" value="Genomic_DNA"/>
</dbReference>